<dbReference type="InterPro" id="IPR013078">
    <property type="entry name" value="His_Pase_superF_clade-1"/>
</dbReference>
<reference evidence="1 2" key="1">
    <citation type="submission" date="2017-05" db="EMBL/GenBank/DDBJ databases">
        <authorList>
            <person name="Varghese N."/>
            <person name="Submissions S."/>
        </authorList>
    </citation>
    <scope>NUCLEOTIDE SEQUENCE [LARGE SCALE GENOMIC DNA]</scope>
    <source>
        <strain evidence="1 2">DSM 26001</strain>
    </source>
</reference>
<dbReference type="EMBL" id="FXUL01000001">
    <property type="protein sequence ID" value="SMP46139.1"/>
    <property type="molecule type" value="Genomic_DNA"/>
</dbReference>
<dbReference type="Proteomes" id="UP001158049">
    <property type="component" value="Unassembled WGS sequence"/>
</dbReference>
<dbReference type="SUPFAM" id="SSF53254">
    <property type="entry name" value="Phosphoglycerate mutase-like"/>
    <property type="match status" value="1"/>
</dbReference>
<keyword evidence="2" id="KW-1185">Reference proteome</keyword>
<comment type="caution">
    <text evidence="1">The sequence shown here is derived from an EMBL/GenBank/DDBJ whole genome shotgun (WGS) entry which is preliminary data.</text>
</comment>
<evidence type="ECO:0000313" key="1">
    <source>
        <dbReference type="EMBL" id="SMP46139.1"/>
    </source>
</evidence>
<protein>
    <submittedName>
        <fullName evidence="1">Phosphohistidine phosphatase, SixA</fullName>
    </submittedName>
</protein>
<dbReference type="Gene3D" id="3.40.50.1240">
    <property type="entry name" value="Phosphoglycerate mutase-like"/>
    <property type="match status" value="1"/>
</dbReference>
<dbReference type="InterPro" id="IPR029033">
    <property type="entry name" value="His_PPase_superfam"/>
</dbReference>
<accession>A0ABY1PVE7</accession>
<organism evidence="1 2">
    <name type="scientific">Noviherbaspirillum suwonense</name>
    <dbReference type="NCBI Taxonomy" id="1224511"/>
    <lineage>
        <taxon>Bacteria</taxon>
        <taxon>Pseudomonadati</taxon>
        <taxon>Pseudomonadota</taxon>
        <taxon>Betaproteobacteria</taxon>
        <taxon>Burkholderiales</taxon>
        <taxon>Oxalobacteraceae</taxon>
        <taxon>Noviherbaspirillum</taxon>
    </lineage>
</organism>
<dbReference type="SMART" id="SM00855">
    <property type="entry name" value="PGAM"/>
    <property type="match status" value="1"/>
</dbReference>
<name>A0ABY1PVE7_9BURK</name>
<proteinExistence type="predicted"/>
<gene>
    <name evidence="1" type="ORF">SAMN06295970_101620</name>
</gene>
<evidence type="ECO:0000313" key="2">
    <source>
        <dbReference type="Proteomes" id="UP001158049"/>
    </source>
</evidence>
<dbReference type="Pfam" id="PF00300">
    <property type="entry name" value="His_Phos_1"/>
    <property type="match status" value="1"/>
</dbReference>
<sequence>MDLILWRHAEAEEGEPDAARALTAKGRKQAMKMAGWLDHHLPAGCRILCSPTRRTVQTADALGRKYRIHADLGTEGNAQRILELANWPDAREPVLLVGHQPVLGQLAALLVHGAEADWTLRKGAVWWISRRERHGQAQVYLKAVMSPEFCGK</sequence>
<dbReference type="RefSeq" id="WP_283440757.1">
    <property type="nucleotide sequence ID" value="NZ_FXUL01000001.1"/>
</dbReference>
<dbReference type="CDD" id="cd07067">
    <property type="entry name" value="HP_PGM_like"/>
    <property type="match status" value="1"/>
</dbReference>